<dbReference type="EMBL" id="JASITI010000076">
    <property type="protein sequence ID" value="MDK9500857.1"/>
    <property type="molecule type" value="Genomic_DNA"/>
</dbReference>
<evidence type="ECO:0000313" key="3">
    <source>
        <dbReference type="Proteomes" id="UP001223390"/>
    </source>
</evidence>
<keyword evidence="3" id="KW-1185">Reference proteome</keyword>
<protein>
    <submittedName>
        <fullName evidence="2">Uncharacterized protein</fullName>
    </submittedName>
</protein>
<sequence>MSTDVAYPVFRTPDPVLALRTAHRLMEVGRREYSSVSAFAELSSVAEVRRVAKAMPEGWFRGASELEEFRGVPFEDQPAFVVGVPASDLPADEAAFERRLPVEWDVLDQPVDSIEDAFTTTQARSTGSHWSGLMCPRRDSMASPHMLK</sequence>
<evidence type="ECO:0000313" key="2">
    <source>
        <dbReference type="EMBL" id="MDK9500857.1"/>
    </source>
</evidence>
<gene>
    <name evidence="2" type="ORF">QEZ40_006882</name>
</gene>
<accession>A0ABT7H4N2</accession>
<feature type="region of interest" description="Disordered" evidence="1">
    <location>
        <begin position="125"/>
        <end position="148"/>
    </location>
</feature>
<comment type="caution">
    <text evidence="2">The sequence shown here is derived from an EMBL/GenBank/DDBJ whole genome shotgun (WGS) entry which is preliminary data.</text>
</comment>
<reference evidence="2 3" key="1">
    <citation type="submission" date="2023-05" db="EMBL/GenBank/DDBJ databases">
        <title>Sequencing and Assembly of Streptomyces sp. NP73.</title>
        <authorList>
            <person name="Konwar A.N."/>
            <person name="Saikia K."/>
            <person name="Thakur D."/>
        </authorList>
    </citation>
    <scope>NUCLEOTIDE SEQUENCE [LARGE SCALE GENOMIC DNA]</scope>
    <source>
        <strain evidence="2 3">NP73</strain>
    </source>
</reference>
<organism evidence="2 3">
    <name type="scientific">Streptomyces katrae</name>
    <dbReference type="NCBI Taxonomy" id="68223"/>
    <lineage>
        <taxon>Bacteria</taxon>
        <taxon>Bacillati</taxon>
        <taxon>Actinomycetota</taxon>
        <taxon>Actinomycetes</taxon>
        <taxon>Kitasatosporales</taxon>
        <taxon>Streptomycetaceae</taxon>
        <taxon>Streptomyces</taxon>
    </lineage>
</organism>
<dbReference type="Proteomes" id="UP001223390">
    <property type="component" value="Unassembled WGS sequence"/>
</dbReference>
<name>A0ABT7H4N2_9ACTN</name>
<proteinExistence type="predicted"/>
<evidence type="ECO:0000256" key="1">
    <source>
        <dbReference type="SAM" id="MobiDB-lite"/>
    </source>
</evidence>
<dbReference type="RefSeq" id="WP_285346352.1">
    <property type="nucleotide sequence ID" value="NZ_JASITI010000076.1"/>
</dbReference>